<keyword evidence="3" id="KW-1185">Reference proteome</keyword>
<organism evidence="2 3">
    <name type="scientific">Colletotrichum tanaceti</name>
    <dbReference type="NCBI Taxonomy" id="1306861"/>
    <lineage>
        <taxon>Eukaryota</taxon>
        <taxon>Fungi</taxon>
        <taxon>Dikarya</taxon>
        <taxon>Ascomycota</taxon>
        <taxon>Pezizomycotina</taxon>
        <taxon>Sordariomycetes</taxon>
        <taxon>Hypocreomycetidae</taxon>
        <taxon>Glomerellales</taxon>
        <taxon>Glomerellaceae</taxon>
        <taxon>Colletotrichum</taxon>
        <taxon>Colletotrichum destructivum species complex</taxon>
    </lineage>
</organism>
<evidence type="ECO:0000313" key="2">
    <source>
        <dbReference type="EMBL" id="TKW55070.1"/>
    </source>
</evidence>
<evidence type="ECO:0000256" key="1">
    <source>
        <dbReference type="SAM" id="MobiDB-lite"/>
    </source>
</evidence>
<accession>A0A4U6XGQ5</accession>
<protein>
    <submittedName>
        <fullName evidence="2">Uncharacterized protein</fullName>
    </submittedName>
</protein>
<comment type="caution">
    <text evidence="2">The sequence shown here is derived from an EMBL/GenBank/DDBJ whole genome shotgun (WGS) entry which is preliminary data.</text>
</comment>
<feature type="region of interest" description="Disordered" evidence="1">
    <location>
        <begin position="1"/>
        <end position="26"/>
    </location>
</feature>
<evidence type="ECO:0000313" key="3">
    <source>
        <dbReference type="Proteomes" id="UP000310108"/>
    </source>
</evidence>
<proteinExistence type="predicted"/>
<gene>
    <name evidence="2" type="ORF">CTA1_13205</name>
</gene>
<sequence>MPAGARQPTQRDSQRNPPVVLDDRLEDDVVHPSLALDHPHARLEGVAGIHDALEPGGERPEPAGAAAAQLAQQAMRGHVPGAEALEDGPPLEPGTPPKGVVGVQRVVVAAEAVEERRLRGRLDGVHGIRAAIWRLHGRLRRRAAGAVVAALSDAEGG</sequence>
<dbReference type="EMBL" id="PJEX01000112">
    <property type="protein sequence ID" value="TKW55070.1"/>
    <property type="molecule type" value="Genomic_DNA"/>
</dbReference>
<dbReference type="AlphaFoldDB" id="A0A4U6XGQ5"/>
<reference evidence="2 3" key="1">
    <citation type="journal article" date="2019" name="PLoS ONE">
        <title>Comparative genome analysis indicates high evolutionary potential of pathogenicity genes in Colletotrichum tanaceti.</title>
        <authorList>
            <person name="Lelwala R.V."/>
            <person name="Korhonen P.K."/>
            <person name="Young N.D."/>
            <person name="Scott J.B."/>
            <person name="Ades P.A."/>
            <person name="Gasser R.B."/>
            <person name="Taylor P.W.J."/>
        </authorList>
    </citation>
    <scope>NUCLEOTIDE SEQUENCE [LARGE SCALE GENOMIC DNA]</scope>
    <source>
        <strain evidence="2">BRIP57314</strain>
    </source>
</reference>
<dbReference type="Proteomes" id="UP000310108">
    <property type="component" value="Unassembled WGS sequence"/>
</dbReference>
<name>A0A4U6XGQ5_9PEZI</name>